<organism evidence="7 8">
    <name type="scientific">Nephila pilipes</name>
    <name type="common">Giant wood spider</name>
    <name type="synonym">Nephila maculata</name>
    <dbReference type="NCBI Taxonomy" id="299642"/>
    <lineage>
        <taxon>Eukaryota</taxon>
        <taxon>Metazoa</taxon>
        <taxon>Ecdysozoa</taxon>
        <taxon>Arthropoda</taxon>
        <taxon>Chelicerata</taxon>
        <taxon>Arachnida</taxon>
        <taxon>Araneae</taxon>
        <taxon>Araneomorphae</taxon>
        <taxon>Entelegynae</taxon>
        <taxon>Araneoidea</taxon>
        <taxon>Nephilidae</taxon>
        <taxon>Nephila</taxon>
    </lineage>
</organism>
<evidence type="ECO:0000256" key="2">
    <source>
        <dbReference type="ARBA" id="ARBA00022525"/>
    </source>
</evidence>
<dbReference type="Pfam" id="PF23334">
    <property type="entry name" value="VWC2L_2nd"/>
    <property type="match status" value="1"/>
</dbReference>
<dbReference type="InterPro" id="IPR052424">
    <property type="entry name" value="Kielin_Chordin-BMP_Reg"/>
</dbReference>
<gene>
    <name evidence="7" type="primary">NCL1_24636</name>
    <name evidence="7" type="ORF">NPIL_649041</name>
</gene>
<evidence type="ECO:0000313" key="7">
    <source>
        <dbReference type="EMBL" id="GFT26936.1"/>
    </source>
</evidence>
<evidence type="ECO:0000259" key="6">
    <source>
        <dbReference type="PROSITE" id="PS50184"/>
    </source>
</evidence>
<protein>
    <recommendedName>
        <fullName evidence="6">VWFC domain-containing protein</fullName>
    </recommendedName>
</protein>
<feature type="compositionally biased region" description="Basic and acidic residues" evidence="4">
    <location>
        <begin position="203"/>
        <end position="212"/>
    </location>
</feature>
<feature type="domain" description="VWFC" evidence="6">
    <location>
        <begin position="36"/>
        <end position="96"/>
    </location>
</feature>
<comment type="subcellular location">
    <subcellularLocation>
        <location evidence="1">Secreted</location>
    </subcellularLocation>
</comment>
<dbReference type="GO" id="GO:0005576">
    <property type="term" value="C:extracellular region"/>
    <property type="evidence" value="ECO:0007669"/>
    <property type="project" value="UniProtKB-SubCell"/>
</dbReference>
<dbReference type="EMBL" id="BMAW01060613">
    <property type="protein sequence ID" value="GFT26936.1"/>
    <property type="molecule type" value="Genomic_DNA"/>
</dbReference>
<feature type="region of interest" description="Disordered" evidence="4">
    <location>
        <begin position="232"/>
        <end position="278"/>
    </location>
</feature>
<reference evidence="7" key="1">
    <citation type="submission" date="2020-08" db="EMBL/GenBank/DDBJ databases">
        <title>Multicomponent nature underlies the extraordinary mechanical properties of spider dragline silk.</title>
        <authorList>
            <person name="Kono N."/>
            <person name="Nakamura H."/>
            <person name="Mori M."/>
            <person name="Yoshida Y."/>
            <person name="Ohtoshi R."/>
            <person name="Malay A.D."/>
            <person name="Moran D.A.P."/>
            <person name="Tomita M."/>
            <person name="Numata K."/>
            <person name="Arakawa K."/>
        </authorList>
    </citation>
    <scope>NUCLEOTIDE SEQUENCE</scope>
</reference>
<dbReference type="SMART" id="SM00214">
    <property type="entry name" value="VWC"/>
    <property type="match status" value="2"/>
</dbReference>
<dbReference type="SUPFAM" id="SSF57603">
    <property type="entry name" value="FnI-like domain"/>
    <property type="match status" value="2"/>
</dbReference>
<sequence>MKLFVIPAIFLIIIQLSEGGPLRLQKRAAFYIANETACVVDNTVYSSGDPIPTDDPCEACKCRPPGFACVLKECETKPGCRAVRRAGHCCPEYICGCEHNGRMYRDGDEIRDSQNPCYTCHCQGSSIACAFVDCFFRVDCAPEYVPGECCPHYNHCSTVDSDNSSTPEYAFSTKKEHNFDETTINPQTIQYSELPEKSNTQETKIEAEKESSEAVIPPILDSAILFSANEDKDSNSNVHTTKKDITTESYVETGSNDDASLEAESSEDNSSEKQTEGVTDLLKTVFEVLNDEEKHKETESSSESSPTELNVDHSTSVIPNANAELFPTAAPTIKEVKTEHTGDLTTISNTSELPDKDDDLDAKANELVKKFRSLENVTSEDEIQSITTEGKEVTESNKFKDAESTETKLFDHSETSEVTEKTTSVYRDSIEENNFKDSKSSTNDHTSTEATIKPDKLYYNSEEKEITVAVETVTTLIQVKEQTSSDKDIEETSTPVSNDAEQLLFKALNDVIEAGDKLETTEKSDEIVTIRETFKASDSSTIKVIDEVSTSPSSVTSETDEQEKKSELYGAEDSKIASSTETHKVTDAENDTTVPEVSSQKVEEQAKE</sequence>
<feature type="compositionally biased region" description="Acidic residues" evidence="4">
    <location>
        <begin position="259"/>
        <end position="269"/>
    </location>
</feature>
<dbReference type="Proteomes" id="UP000887013">
    <property type="component" value="Unassembled WGS sequence"/>
</dbReference>
<accession>A0A8X6TMK6</accession>
<feature type="domain" description="VWFC" evidence="6">
    <location>
        <begin position="97"/>
        <end position="157"/>
    </location>
</feature>
<feature type="compositionally biased region" description="Polar residues" evidence="4">
    <location>
        <begin position="181"/>
        <end position="202"/>
    </location>
</feature>
<feature type="region of interest" description="Disordered" evidence="4">
    <location>
        <begin position="547"/>
        <end position="608"/>
    </location>
</feature>
<feature type="compositionally biased region" description="Basic and acidic residues" evidence="4">
    <location>
        <begin position="389"/>
        <end position="420"/>
    </location>
</feature>
<feature type="compositionally biased region" description="Polar residues" evidence="4">
    <location>
        <begin position="440"/>
        <end position="450"/>
    </location>
</feature>
<feature type="region of interest" description="Disordered" evidence="4">
    <location>
        <begin position="292"/>
        <end position="313"/>
    </location>
</feature>
<feature type="compositionally biased region" description="Low complexity" evidence="4">
    <location>
        <begin position="547"/>
        <end position="557"/>
    </location>
</feature>
<dbReference type="PANTHER" id="PTHR46698">
    <property type="entry name" value="CROSSVEINLESS 2"/>
    <property type="match status" value="1"/>
</dbReference>
<feature type="compositionally biased region" description="Basic and acidic residues" evidence="4">
    <location>
        <begin position="428"/>
        <end position="439"/>
    </location>
</feature>
<dbReference type="PANTHER" id="PTHR46698:SF4">
    <property type="entry name" value="CROSSVEINLESS 2"/>
    <property type="match status" value="1"/>
</dbReference>
<evidence type="ECO:0000256" key="1">
    <source>
        <dbReference type="ARBA" id="ARBA00004613"/>
    </source>
</evidence>
<proteinExistence type="predicted"/>
<feature type="compositionally biased region" description="Basic and acidic residues" evidence="4">
    <location>
        <begin position="562"/>
        <end position="587"/>
    </location>
</feature>
<feature type="region of interest" description="Disordered" evidence="4">
    <location>
        <begin position="181"/>
        <end position="216"/>
    </location>
</feature>
<keyword evidence="3 5" id="KW-0732">Signal</keyword>
<dbReference type="OrthoDB" id="6236007at2759"/>
<dbReference type="Gene3D" id="2.10.70.10">
    <property type="entry name" value="Complement Module, domain 1"/>
    <property type="match status" value="1"/>
</dbReference>
<dbReference type="PROSITE" id="PS50184">
    <property type="entry name" value="VWFC_2"/>
    <property type="match status" value="2"/>
</dbReference>
<feature type="region of interest" description="Disordered" evidence="4">
    <location>
        <begin position="380"/>
        <end position="453"/>
    </location>
</feature>
<keyword evidence="2" id="KW-0964">Secreted</keyword>
<evidence type="ECO:0000313" key="8">
    <source>
        <dbReference type="Proteomes" id="UP000887013"/>
    </source>
</evidence>
<evidence type="ECO:0000256" key="3">
    <source>
        <dbReference type="ARBA" id="ARBA00022729"/>
    </source>
</evidence>
<feature type="compositionally biased region" description="Polar residues" evidence="4">
    <location>
        <begin position="591"/>
        <end position="600"/>
    </location>
</feature>
<dbReference type="AlphaFoldDB" id="A0A8X6TMK6"/>
<feature type="chain" id="PRO_5036471685" description="VWFC domain-containing protein" evidence="5">
    <location>
        <begin position="20"/>
        <end position="608"/>
    </location>
</feature>
<feature type="compositionally biased region" description="Polar residues" evidence="4">
    <location>
        <begin position="247"/>
        <end position="258"/>
    </location>
</feature>
<comment type="caution">
    <text evidence="7">The sequence shown here is derived from an EMBL/GenBank/DDBJ whole genome shotgun (WGS) entry which is preliminary data.</text>
</comment>
<evidence type="ECO:0000256" key="4">
    <source>
        <dbReference type="SAM" id="MobiDB-lite"/>
    </source>
</evidence>
<evidence type="ECO:0000256" key="5">
    <source>
        <dbReference type="SAM" id="SignalP"/>
    </source>
</evidence>
<name>A0A8X6TMK6_NEPPI</name>
<dbReference type="InterPro" id="IPR001007">
    <property type="entry name" value="VWF_dom"/>
</dbReference>
<feature type="signal peptide" evidence="5">
    <location>
        <begin position="1"/>
        <end position="19"/>
    </location>
</feature>
<keyword evidence="8" id="KW-1185">Reference proteome</keyword>